<proteinExistence type="predicted"/>
<dbReference type="GO" id="GO:0004305">
    <property type="term" value="F:ethanolamine kinase activity"/>
    <property type="evidence" value="ECO:0007669"/>
    <property type="project" value="TreeGrafter"/>
</dbReference>
<dbReference type="Gene3D" id="3.90.1200.10">
    <property type="match status" value="1"/>
</dbReference>
<dbReference type="Proteomes" id="UP000631694">
    <property type="component" value="Unassembled WGS sequence"/>
</dbReference>
<evidence type="ECO:0000313" key="2">
    <source>
        <dbReference type="Proteomes" id="UP000631694"/>
    </source>
</evidence>
<comment type="caution">
    <text evidence="1">The sequence shown here is derived from an EMBL/GenBank/DDBJ whole genome shotgun (WGS) entry which is preliminary data.</text>
</comment>
<dbReference type="RefSeq" id="WP_197309468.1">
    <property type="nucleotide sequence ID" value="NZ_JADZLT010000036.1"/>
</dbReference>
<dbReference type="AlphaFoldDB" id="A0A931HYC4"/>
<dbReference type="PANTHER" id="PTHR22603">
    <property type="entry name" value="CHOLINE/ETHANOALAMINE KINASE"/>
    <property type="match status" value="1"/>
</dbReference>
<dbReference type="GO" id="GO:0005737">
    <property type="term" value="C:cytoplasm"/>
    <property type="evidence" value="ECO:0007669"/>
    <property type="project" value="TreeGrafter"/>
</dbReference>
<gene>
    <name evidence="1" type="ORF">I5731_00915</name>
</gene>
<dbReference type="EMBL" id="JADZLT010000036">
    <property type="protein sequence ID" value="MBH0236370.1"/>
    <property type="molecule type" value="Genomic_DNA"/>
</dbReference>
<dbReference type="GO" id="GO:0006646">
    <property type="term" value="P:phosphatidylethanolamine biosynthetic process"/>
    <property type="evidence" value="ECO:0007669"/>
    <property type="project" value="TreeGrafter"/>
</dbReference>
<dbReference type="CDD" id="cd05151">
    <property type="entry name" value="ChoK-like"/>
    <property type="match status" value="1"/>
</dbReference>
<protein>
    <submittedName>
        <fullName evidence="1">Phosphotransferase family protein</fullName>
    </submittedName>
</protein>
<organism evidence="1 2">
    <name type="scientific">Methylobrevis albus</name>
    <dbReference type="NCBI Taxonomy" id="2793297"/>
    <lineage>
        <taxon>Bacteria</taxon>
        <taxon>Pseudomonadati</taxon>
        <taxon>Pseudomonadota</taxon>
        <taxon>Alphaproteobacteria</taxon>
        <taxon>Hyphomicrobiales</taxon>
        <taxon>Pleomorphomonadaceae</taxon>
        <taxon>Methylobrevis</taxon>
    </lineage>
</organism>
<accession>A0A931HYC4</accession>
<dbReference type="PANTHER" id="PTHR22603:SF66">
    <property type="entry name" value="ETHANOLAMINE KINASE"/>
    <property type="match status" value="1"/>
</dbReference>
<evidence type="ECO:0000313" key="1">
    <source>
        <dbReference type="EMBL" id="MBH0236370.1"/>
    </source>
</evidence>
<reference evidence="1" key="1">
    <citation type="submission" date="2020-12" db="EMBL/GenBank/DDBJ databases">
        <title>Methylobrevis albus sp. nov., isolated from fresh water lack sediment.</title>
        <authorList>
            <person name="Zou Q."/>
        </authorList>
    </citation>
    <scope>NUCLEOTIDE SEQUENCE</scope>
    <source>
        <strain evidence="1">L22</strain>
    </source>
</reference>
<dbReference type="SUPFAM" id="SSF56112">
    <property type="entry name" value="Protein kinase-like (PK-like)"/>
    <property type="match status" value="1"/>
</dbReference>
<dbReference type="Gene3D" id="3.30.200.20">
    <property type="entry name" value="Phosphorylase Kinase, domain 1"/>
    <property type="match status" value="1"/>
</dbReference>
<dbReference type="Pfam" id="PF01633">
    <property type="entry name" value="Choline_kinase"/>
    <property type="match status" value="1"/>
</dbReference>
<keyword evidence="2" id="KW-1185">Reference proteome</keyword>
<name>A0A931HYC4_9HYPH</name>
<dbReference type="InterPro" id="IPR011009">
    <property type="entry name" value="Kinase-like_dom_sf"/>
</dbReference>
<sequence length="305" mass="34083">MSAPAPDIAAIVAGIDIWQGLTPVPERISGGITNINWRIRIRETGASYFLKIHGAGTELFIDRDVAHEAALKVSDTGYAPKLLHYDPVQGIEVYEFLEGFRSCGVMDIQDPVIRNGVLGAYKAVHTTTQLGRTATGFDQLGGHLERLRKLGAPLPQDFEQLMWQCGRAEAAVRASGFDTCACYNDGYVSNYMVDASKRVKIIDWEYAANNDPYWDLAMMSFESFLLDAATRREMLEVYDGSYRRDVAARIHLYIGVAAITWGCWATLQEQVSQLPFDFGKYADLLFLRGRHSMLAPTWEEALARV</sequence>